<keyword evidence="3" id="KW-0597">Phosphoprotein</keyword>
<dbReference type="InterPro" id="IPR005844">
    <property type="entry name" value="A-D-PHexomutase_a/b/a-I"/>
</dbReference>
<sequence>MDYKAAYESWLNDKRLCAEGRQQLEAIKDNQEEIEYSFGAELEFGTAGMRGIIGYGTNKMNIYTVMRATQGLAAFIKGLGPDAMARGVVISYDTRLKSDVFARAAADVLAANDIKAYIFGDVHPVPMLSFAVRELHTIAGIMVTASHNPKQYNGYKVYGEDGAQMSPEDTKVVVDSINKITDYLGSPTPTAEQIKKYVKIVPSSVDKKYYKALKKLTLSPKAVKACGKKLKLVYTPVHGSGYIPVKTILKKIGINATIVEEQTKKDPEFSTVQVPNPEFKETLSMGIALAKKIGATVVFGTDPDSDRLGVAVKNAEGEFEALSGNQVGILLLDYILTRLKEDGKLPANAAVVKSFVTTGMAKPICQNFGVELFEVPVGFKFIGEKIKQWEKDGSHTFVFGFEESCGYLRGTHARDKDAVVASMLCAEMVCYYTYKGTTVFDRLNDIYKKYGYVLDCNVSIQYKGLNAMKEMNAVVDGLKTAKVNKFDIYEIAGIRDYSKNEKTDLATGEVTPIGSPKTNCVYYELKTGSFICVRPSGTEPKLKIYYSVKANNKEDAEAALKKLQAAMEELLKKVAK</sequence>
<dbReference type="Pfam" id="PF02878">
    <property type="entry name" value="PGM_PMM_I"/>
    <property type="match status" value="1"/>
</dbReference>
<dbReference type="Proteomes" id="UP000823913">
    <property type="component" value="Unassembled WGS sequence"/>
</dbReference>
<dbReference type="InterPro" id="IPR016055">
    <property type="entry name" value="A-D-PHexomutase_a/b/a-I/II/III"/>
</dbReference>
<dbReference type="EMBL" id="DVHK01000132">
    <property type="protein sequence ID" value="HIR67664.1"/>
    <property type="molecule type" value="Genomic_DNA"/>
</dbReference>
<evidence type="ECO:0000313" key="12">
    <source>
        <dbReference type="EMBL" id="HIR67664.1"/>
    </source>
</evidence>
<dbReference type="SUPFAM" id="SSF53738">
    <property type="entry name" value="Phosphoglucomutase, first 3 domains"/>
    <property type="match status" value="3"/>
</dbReference>
<evidence type="ECO:0000256" key="6">
    <source>
        <dbReference type="ARBA" id="ARBA00023235"/>
    </source>
</evidence>
<comment type="cofactor">
    <cofactor evidence="1">
        <name>Mg(2+)</name>
        <dbReference type="ChEBI" id="CHEBI:18420"/>
    </cofactor>
</comment>
<reference evidence="12" key="2">
    <citation type="journal article" date="2021" name="PeerJ">
        <title>Extensive microbial diversity within the chicken gut microbiome revealed by metagenomics and culture.</title>
        <authorList>
            <person name="Gilroy R."/>
            <person name="Ravi A."/>
            <person name="Getino M."/>
            <person name="Pursley I."/>
            <person name="Horton D.L."/>
            <person name="Alikhan N.F."/>
            <person name="Baker D."/>
            <person name="Gharbi K."/>
            <person name="Hall N."/>
            <person name="Watson M."/>
            <person name="Adriaenssens E.M."/>
            <person name="Foster-Nyarko E."/>
            <person name="Jarju S."/>
            <person name="Secka A."/>
            <person name="Antonio M."/>
            <person name="Oren A."/>
            <person name="Chaudhuri R.R."/>
            <person name="La Ragione R."/>
            <person name="Hildebrand F."/>
            <person name="Pallen M.J."/>
        </authorList>
    </citation>
    <scope>NUCLEOTIDE SEQUENCE</scope>
    <source>
        <strain evidence="12">ChiW16-3235</strain>
    </source>
</reference>
<dbReference type="GO" id="GO:0008973">
    <property type="term" value="F:phosphopentomutase activity"/>
    <property type="evidence" value="ECO:0007669"/>
    <property type="project" value="TreeGrafter"/>
</dbReference>
<dbReference type="GO" id="GO:0006166">
    <property type="term" value="P:purine ribonucleoside salvage"/>
    <property type="evidence" value="ECO:0007669"/>
    <property type="project" value="TreeGrafter"/>
</dbReference>
<dbReference type="InterPro" id="IPR036900">
    <property type="entry name" value="A-D-PHexomutase_C_sf"/>
</dbReference>
<evidence type="ECO:0000256" key="8">
    <source>
        <dbReference type="SAM" id="Coils"/>
    </source>
</evidence>
<evidence type="ECO:0000313" key="13">
    <source>
        <dbReference type="Proteomes" id="UP000823913"/>
    </source>
</evidence>
<feature type="domain" description="Alpha-D-phosphohexomutase alpha/beta/alpha" evidence="9">
    <location>
        <begin position="43"/>
        <end position="182"/>
    </location>
</feature>
<reference evidence="12" key="1">
    <citation type="submission" date="2020-10" db="EMBL/GenBank/DDBJ databases">
        <authorList>
            <person name="Gilroy R."/>
        </authorList>
    </citation>
    <scope>NUCLEOTIDE SEQUENCE</scope>
    <source>
        <strain evidence="12">ChiW16-3235</strain>
    </source>
</reference>
<dbReference type="AlphaFoldDB" id="A0A9D1E7S4"/>
<name>A0A9D1E7S4_9FIRM</name>
<keyword evidence="8" id="KW-0175">Coiled coil</keyword>
<keyword evidence="6" id="KW-0413">Isomerase</keyword>
<dbReference type="Pfam" id="PF02880">
    <property type="entry name" value="PGM_PMM_III"/>
    <property type="match status" value="1"/>
</dbReference>
<evidence type="ECO:0000256" key="3">
    <source>
        <dbReference type="ARBA" id="ARBA00022553"/>
    </source>
</evidence>
<feature type="domain" description="Alpha-D-phosphohexomutase alpha/beta/alpha" evidence="10">
    <location>
        <begin position="224"/>
        <end position="313"/>
    </location>
</feature>
<accession>A0A9D1E7S4</accession>
<feature type="coiled-coil region" evidence="8">
    <location>
        <begin position="546"/>
        <end position="573"/>
    </location>
</feature>
<dbReference type="Pfam" id="PF02879">
    <property type="entry name" value="PGM_PMM_II"/>
    <property type="match status" value="1"/>
</dbReference>
<evidence type="ECO:0000256" key="7">
    <source>
        <dbReference type="RuleBase" id="RU004326"/>
    </source>
</evidence>
<keyword evidence="5 7" id="KW-0460">Magnesium</keyword>
<dbReference type="GO" id="GO:0005975">
    <property type="term" value="P:carbohydrate metabolic process"/>
    <property type="evidence" value="ECO:0007669"/>
    <property type="project" value="InterPro"/>
</dbReference>
<dbReference type="Gene3D" id="3.30.310.50">
    <property type="entry name" value="Alpha-D-phosphohexomutase, C-terminal domain"/>
    <property type="match status" value="1"/>
</dbReference>
<feature type="domain" description="Alpha-D-phosphohexomutase alpha/beta/alpha" evidence="11">
    <location>
        <begin position="324"/>
        <end position="450"/>
    </location>
</feature>
<evidence type="ECO:0000256" key="5">
    <source>
        <dbReference type="ARBA" id="ARBA00022842"/>
    </source>
</evidence>
<comment type="caution">
    <text evidence="12">The sequence shown here is derived from an EMBL/GenBank/DDBJ whole genome shotgun (WGS) entry which is preliminary data.</text>
</comment>
<dbReference type="InterPro" id="IPR005845">
    <property type="entry name" value="A-D-PHexomutase_a/b/a-II"/>
</dbReference>
<gene>
    <name evidence="12" type="ORF">IAB94_06435</name>
</gene>
<dbReference type="GO" id="GO:0000287">
    <property type="term" value="F:magnesium ion binding"/>
    <property type="evidence" value="ECO:0007669"/>
    <property type="project" value="InterPro"/>
</dbReference>
<comment type="similarity">
    <text evidence="2 7">Belongs to the phosphohexose mutase family.</text>
</comment>
<evidence type="ECO:0000259" key="11">
    <source>
        <dbReference type="Pfam" id="PF02880"/>
    </source>
</evidence>
<keyword evidence="4 7" id="KW-0479">Metal-binding</keyword>
<evidence type="ECO:0000256" key="1">
    <source>
        <dbReference type="ARBA" id="ARBA00001946"/>
    </source>
</evidence>
<dbReference type="CDD" id="cd05799">
    <property type="entry name" value="PGM2"/>
    <property type="match status" value="1"/>
</dbReference>
<dbReference type="SUPFAM" id="SSF55957">
    <property type="entry name" value="Phosphoglucomutase, C-terminal domain"/>
    <property type="match status" value="1"/>
</dbReference>
<evidence type="ECO:0000256" key="2">
    <source>
        <dbReference type="ARBA" id="ARBA00010231"/>
    </source>
</evidence>
<dbReference type="InterPro" id="IPR016066">
    <property type="entry name" value="A-D-PHexomutase_CS"/>
</dbReference>
<evidence type="ECO:0000259" key="9">
    <source>
        <dbReference type="Pfam" id="PF02878"/>
    </source>
</evidence>
<organism evidence="12 13">
    <name type="scientific">Candidatus Coproplasma avicola</name>
    <dbReference type="NCBI Taxonomy" id="2840744"/>
    <lineage>
        <taxon>Bacteria</taxon>
        <taxon>Bacillati</taxon>
        <taxon>Bacillota</taxon>
        <taxon>Clostridia</taxon>
        <taxon>Eubacteriales</taxon>
        <taxon>Candidatus Coproplasma</taxon>
    </lineage>
</organism>
<dbReference type="PANTHER" id="PTHR45745:SF1">
    <property type="entry name" value="PHOSPHOGLUCOMUTASE 2B-RELATED"/>
    <property type="match status" value="1"/>
</dbReference>
<protein>
    <submittedName>
        <fullName evidence="12">Phospho-sugar mutase</fullName>
    </submittedName>
</protein>
<dbReference type="InterPro" id="IPR005846">
    <property type="entry name" value="A-D-PHexomutase_a/b/a-III"/>
</dbReference>
<dbReference type="PANTHER" id="PTHR45745">
    <property type="entry name" value="PHOSPHOMANNOMUTASE 45A"/>
    <property type="match status" value="1"/>
</dbReference>
<evidence type="ECO:0000256" key="4">
    <source>
        <dbReference type="ARBA" id="ARBA00022723"/>
    </source>
</evidence>
<dbReference type="Gene3D" id="3.40.120.10">
    <property type="entry name" value="Alpha-D-Glucose-1,6-Bisphosphate, subunit A, domain 3"/>
    <property type="match status" value="3"/>
</dbReference>
<proteinExistence type="inferred from homology"/>
<dbReference type="PROSITE" id="PS00710">
    <property type="entry name" value="PGM_PMM"/>
    <property type="match status" value="1"/>
</dbReference>
<evidence type="ECO:0000259" key="10">
    <source>
        <dbReference type="Pfam" id="PF02879"/>
    </source>
</evidence>